<dbReference type="GO" id="GO:0000166">
    <property type="term" value="F:nucleotide binding"/>
    <property type="evidence" value="ECO:0007669"/>
    <property type="project" value="InterPro"/>
</dbReference>
<dbReference type="Gene3D" id="3.40.50.720">
    <property type="entry name" value="NAD(P)-binding Rossmann-like Domain"/>
    <property type="match status" value="1"/>
</dbReference>
<dbReference type="InterPro" id="IPR050463">
    <property type="entry name" value="Gfo/Idh/MocA_oxidrdct_glycsds"/>
</dbReference>
<feature type="domain" description="Gfo/Idh/MocA-like oxidoreductase N-terminal" evidence="2">
    <location>
        <begin position="4"/>
        <end position="102"/>
    </location>
</feature>
<dbReference type="PANTHER" id="PTHR43818">
    <property type="entry name" value="BCDNA.GH03377"/>
    <property type="match status" value="1"/>
</dbReference>
<dbReference type="InterPro" id="IPR036291">
    <property type="entry name" value="NAD(P)-bd_dom_sf"/>
</dbReference>
<organism evidence="3 4">
    <name type="scientific">Ligilactobacillus ubinensis</name>
    <dbReference type="NCBI Taxonomy" id="2876789"/>
    <lineage>
        <taxon>Bacteria</taxon>
        <taxon>Bacillati</taxon>
        <taxon>Bacillota</taxon>
        <taxon>Bacilli</taxon>
        <taxon>Lactobacillales</taxon>
        <taxon>Lactobacillaceae</taxon>
        <taxon>Ligilactobacillus</taxon>
    </lineage>
</organism>
<reference evidence="3 4" key="1">
    <citation type="journal article" date="2023" name="Int. J. Syst. Evol. Microbiol.">
        <title>Ligilactobacillus ubinensis sp. nov., a novel species isolated from the wild ferment of a durian fruit (Durio zibethinus).</title>
        <authorList>
            <person name="Heng Y.C."/>
            <person name="Menon N."/>
            <person name="Chen B."/>
            <person name="Loo B.Z.L."/>
            <person name="Wong G.W.J."/>
            <person name="Lim A.C.H."/>
            <person name="Silvaraju S."/>
            <person name="Kittelmann S."/>
        </authorList>
    </citation>
    <scope>NUCLEOTIDE SEQUENCE [LARGE SCALE GENOMIC DNA]</scope>
    <source>
        <strain evidence="3 4">WILCCON 0076</strain>
    </source>
</reference>
<dbReference type="GO" id="GO:0016491">
    <property type="term" value="F:oxidoreductase activity"/>
    <property type="evidence" value="ECO:0007669"/>
    <property type="project" value="UniProtKB-KW"/>
</dbReference>
<dbReference type="InterPro" id="IPR000683">
    <property type="entry name" value="Gfo/Idh/MocA-like_OxRdtase_N"/>
</dbReference>
<proteinExistence type="predicted"/>
<dbReference type="Pfam" id="PF01408">
    <property type="entry name" value="GFO_IDH_MocA"/>
    <property type="match status" value="1"/>
</dbReference>
<dbReference type="Proteomes" id="UP001139006">
    <property type="component" value="Unassembled WGS sequence"/>
</dbReference>
<protein>
    <submittedName>
        <fullName evidence="3">Gfo/Idh/MocA family oxidoreductase</fullName>
    </submittedName>
</protein>
<dbReference type="AlphaFoldDB" id="A0A9X2FM99"/>
<sequence length="103" mass="11094">MTTKVGVIGMGFIGADHLERLTKTIANVEVTAVCDIVPGKAQKVLDEQGLKAKDYADYHDVINDPNVEVIVCTASNEAHYEIVMAALKAGKFTFCEKPLALDA</sequence>
<dbReference type="SUPFAM" id="SSF51735">
    <property type="entry name" value="NAD(P)-binding Rossmann-fold domains"/>
    <property type="match status" value="1"/>
</dbReference>
<gene>
    <name evidence="3" type="ORF">LB941_12335</name>
</gene>
<feature type="non-terminal residue" evidence="3">
    <location>
        <position position="103"/>
    </location>
</feature>
<comment type="caution">
    <text evidence="3">The sequence shown here is derived from an EMBL/GenBank/DDBJ whole genome shotgun (WGS) entry which is preliminary data.</text>
</comment>
<evidence type="ECO:0000313" key="4">
    <source>
        <dbReference type="Proteomes" id="UP001139006"/>
    </source>
</evidence>
<name>A0A9X2FM99_9LACO</name>
<dbReference type="PANTHER" id="PTHR43818:SF11">
    <property type="entry name" value="BCDNA.GH03377"/>
    <property type="match status" value="1"/>
</dbReference>
<accession>A0A9X2FM99</accession>
<evidence type="ECO:0000256" key="1">
    <source>
        <dbReference type="ARBA" id="ARBA00023002"/>
    </source>
</evidence>
<keyword evidence="1" id="KW-0560">Oxidoreductase</keyword>
<evidence type="ECO:0000313" key="3">
    <source>
        <dbReference type="EMBL" id="MCP0888107.1"/>
    </source>
</evidence>
<keyword evidence="4" id="KW-1185">Reference proteome</keyword>
<dbReference type="RefSeq" id="WP_253362272.1">
    <property type="nucleotide sequence ID" value="NZ_JAIULA010000052.1"/>
</dbReference>
<dbReference type="EMBL" id="JAIULA010000052">
    <property type="protein sequence ID" value="MCP0888107.1"/>
    <property type="molecule type" value="Genomic_DNA"/>
</dbReference>
<evidence type="ECO:0000259" key="2">
    <source>
        <dbReference type="Pfam" id="PF01408"/>
    </source>
</evidence>